<protein>
    <submittedName>
        <fullName evidence="7">IS4 family transposase</fullName>
    </submittedName>
</protein>
<dbReference type="PANTHER" id="PTHR33258:SF1">
    <property type="entry name" value="TRANSPOSASE INSL FOR INSERTION SEQUENCE ELEMENT IS186A-RELATED"/>
    <property type="match status" value="1"/>
</dbReference>
<feature type="domain" description="Transposase IS4-like" evidence="6">
    <location>
        <begin position="112"/>
        <end position="356"/>
    </location>
</feature>
<feature type="compositionally biased region" description="Basic residues" evidence="5">
    <location>
        <begin position="437"/>
        <end position="456"/>
    </location>
</feature>
<dbReference type="InterPro" id="IPR047952">
    <property type="entry name" value="Transpos_IS4"/>
</dbReference>
<dbReference type="Gene3D" id="3.90.350.10">
    <property type="entry name" value="Transposase Inhibitor Protein From Tn5, Chain A, domain 1"/>
    <property type="match status" value="1"/>
</dbReference>
<evidence type="ECO:0000259" key="6">
    <source>
        <dbReference type="Pfam" id="PF01609"/>
    </source>
</evidence>
<evidence type="ECO:0000256" key="3">
    <source>
        <dbReference type="ARBA" id="ARBA00023125"/>
    </source>
</evidence>
<accession>A0ABT7CYZ2</accession>
<reference evidence="7 8" key="1">
    <citation type="submission" date="2023-05" db="EMBL/GenBank/DDBJ databases">
        <authorList>
            <person name="Zhang X."/>
        </authorList>
    </citation>
    <scope>NUCLEOTIDE SEQUENCE [LARGE SCALE GENOMIC DNA]</scope>
    <source>
        <strain evidence="7 8">DM2B3-1</strain>
    </source>
</reference>
<dbReference type="NCBIfam" id="NF033592">
    <property type="entry name" value="transpos_IS4_1"/>
    <property type="match status" value="1"/>
</dbReference>
<dbReference type="SUPFAM" id="SSF53098">
    <property type="entry name" value="Ribonuclease H-like"/>
    <property type="match status" value="1"/>
</dbReference>
<gene>
    <name evidence="7" type="ORF">QNI19_38990</name>
</gene>
<evidence type="ECO:0000313" key="7">
    <source>
        <dbReference type="EMBL" id="MDJ1498977.1"/>
    </source>
</evidence>
<keyword evidence="2" id="KW-0815">Transposition</keyword>
<organism evidence="7 8">
    <name type="scientific">Xanthocytophaga flava</name>
    <dbReference type="NCBI Taxonomy" id="3048013"/>
    <lineage>
        <taxon>Bacteria</taxon>
        <taxon>Pseudomonadati</taxon>
        <taxon>Bacteroidota</taxon>
        <taxon>Cytophagia</taxon>
        <taxon>Cytophagales</taxon>
        <taxon>Rhodocytophagaceae</taxon>
        <taxon>Xanthocytophaga</taxon>
    </lineage>
</organism>
<dbReference type="EMBL" id="JASJOT010000082">
    <property type="protein sequence ID" value="MDJ1498977.1"/>
    <property type="molecule type" value="Genomic_DNA"/>
</dbReference>
<evidence type="ECO:0000256" key="2">
    <source>
        <dbReference type="ARBA" id="ARBA00022578"/>
    </source>
</evidence>
<name>A0ABT7CYZ2_9BACT</name>
<dbReference type="PANTHER" id="PTHR33258">
    <property type="entry name" value="TRANSPOSASE INSL FOR INSERTION SEQUENCE ELEMENT IS186A-RELATED"/>
    <property type="match status" value="1"/>
</dbReference>
<comment type="similarity">
    <text evidence="1">Belongs to the transposase 11 family.</text>
</comment>
<evidence type="ECO:0000256" key="1">
    <source>
        <dbReference type="ARBA" id="ARBA00010075"/>
    </source>
</evidence>
<proteinExistence type="inferred from homology"/>
<feature type="region of interest" description="Disordered" evidence="5">
    <location>
        <begin position="433"/>
        <end position="456"/>
    </location>
</feature>
<keyword evidence="4" id="KW-0233">DNA recombination</keyword>
<comment type="caution">
    <text evidence="7">The sequence shown here is derived from an EMBL/GenBank/DDBJ whole genome shotgun (WGS) entry which is preliminary data.</text>
</comment>
<keyword evidence="8" id="KW-1185">Reference proteome</keyword>
<evidence type="ECO:0000313" key="8">
    <source>
        <dbReference type="Proteomes" id="UP001228581"/>
    </source>
</evidence>
<sequence length="456" mass="53450">METKIQTLFSTVHTLLMSQQFKIEHRANPQNFIRQRTLGFTDIVLLQLHLLVKSLSVEVEKALSLLSKPVHYTKQAFSKARKKLRYTAFVALNKHFIEQYYALSTFRLYKKQYLLLAVDGSLLQLPVSQTIDTYFGGWKNQSEKSMPMARCSLIYDLLNHMVITSEIASCTTSENQLYYTHLAFLQSFDRHYFSPKPVYIMDRNYASTKRMLELSLAGNWYVIRCKSNFCKQVKDFIASKQTQSQLRIPLQTKPHLTSYLNSLFLTNPSLVNNPSLVPTHLITRIVRIGLTTGEDEYLVTNTDWPMEELAHLYQLRWGIESYYRLLKEKMQLENFASKTVEGIKQEFFAKIFASNLVSVLITEAQSQIDQQANQKQQLFHKQTKYSYRINQNVAIGLIKDHLLLFLLNPTIYMVDYQQLIERIKKYKIPWRPGRTFPRPRQKSSRRKFPTHKRSGL</sequence>
<dbReference type="InterPro" id="IPR012337">
    <property type="entry name" value="RNaseH-like_sf"/>
</dbReference>
<dbReference type="Proteomes" id="UP001228581">
    <property type="component" value="Unassembled WGS sequence"/>
</dbReference>
<evidence type="ECO:0000256" key="5">
    <source>
        <dbReference type="SAM" id="MobiDB-lite"/>
    </source>
</evidence>
<keyword evidence="3" id="KW-0238">DNA-binding</keyword>
<evidence type="ECO:0000256" key="4">
    <source>
        <dbReference type="ARBA" id="ARBA00023172"/>
    </source>
</evidence>
<dbReference type="InterPro" id="IPR002559">
    <property type="entry name" value="Transposase_11"/>
</dbReference>
<dbReference type="Pfam" id="PF01609">
    <property type="entry name" value="DDE_Tnp_1"/>
    <property type="match status" value="1"/>
</dbReference>